<evidence type="ECO:0000313" key="1">
    <source>
        <dbReference type="EMBL" id="VVC38366.1"/>
    </source>
</evidence>
<gene>
    <name evidence="1" type="ORF">CINCED_3A007064</name>
</gene>
<name>A0A5E4N5E2_9HEMI</name>
<evidence type="ECO:0000313" key="2">
    <source>
        <dbReference type="Proteomes" id="UP000325440"/>
    </source>
</evidence>
<evidence type="ECO:0008006" key="3">
    <source>
        <dbReference type="Google" id="ProtNLM"/>
    </source>
</evidence>
<reference evidence="1 2" key="1">
    <citation type="submission" date="2019-08" db="EMBL/GenBank/DDBJ databases">
        <authorList>
            <person name="Alioto T."/>
            <person name="Alioto T."/>
            <person name="Gomez Garrido J."/>
        </authorList>
    </citation>
    <scope>NUCLEOTIDE SEQUENCE [LARGE SCALE GENOMIC DNA]</scope>
</reference>
<organism evidence="1 2">
    <name type="scientific">Cinara cedri</name>
    <dbReference type="NCBI Taxonomy" id="506608"/>
    <lineage>
        <taxon>Eukaryota</taxon>
        <taxon>Metazoa</taxon>
        <taxon>Ecdysozoa</taxon>
        <taxon>Arthropoda</taxon>
        <taxon>Hexapoda</taxon>
        <taxon>Insecta</taxon>
        <taxon>Pterygota</taxon>
        <taxon>Neoptera</taxon>
        <taxon>Paraneoptera</taxon>
        <taxon>Hemiptera</taxon>
        <taxon>Sternorrhyncha</taxon>
        <taxon>Aphidomorpha</taxon>
        <taxon>Aphidoidea</taxon>
        <taxon>Aphididae</taxon>
        <taxon>Lachninae</taxon>
        <taxon>Cinara</taxon>
    </lineage>
</organism>
<proteinExistence type="predicted"/>
<dbReference type="Proteomes" id="UP000325440">
    <property type="component" value="Unassembled WGS sequence"/>
</dbReference>
<dbReference type="OrthoDB" id="6775742at2759"/>
<sequence length="159" mass="17917">MTTPPADMNGIQMFIKSLQDEKIVSSLLKHDVSYVSQIRMYVCNSTTSRVLDECAKLGESVRSDTTPKHREVKSWEALKGLLEVTFCAKRIPGYLQLELTTTKHKIGETIQEYSARVEVLLHELCNVSTAKRSPADAKAVHEYIKETILTTFVEGLPPY</sequence>
<dbReference type="AlphaFoldDB" id="A0A5E4N5E2"/>
<protein>
    <recommendedName>
        <fullName evidence="3">Retrotransposon gag domain</fullName>
    </recommendedName>
</protein>
<accession>A0A5E4N5E2</accession>
<keyword evidence="2" id="KW-1185">Reference proteome</keyword>
<dbReference type="EMBL" id="CABPRJ010001471">
    <property type="protein sequence ID" value="VVC38366.1"/>
    <property type="molecule type" value="Genomic_DNA"/>
</dbReference>